<dbReference type="Proteomes" id="UP000188967">
    <property type="component" value="Unassembled WGS sequence"/>
</dbReference>
<name>A0A1V2G6R0_ECOLX</name>
<reference evidence="1 2" key="1">
    <citation type="submission" date="2017-01" db="EMBL/GenBank/DDBJ databases">
        <title>Draft genome sequence of an E. coli strain isolated from human, in Amazon, Brazil.</title>
        <authorList>
            <person name="Moura Q."/>
            <person name="Fernandes M.R."/>
            <person name="Cerdeira L."/>
            <person name="Vianello M."/>
            <person name="Souza T.A."/>
            <person name="Ienne S."/>
            <person name="Lincopan N."/>
        </authorList>
    </citation>
    <scope>NUCLEOTIDE SEQUENCE [LARGE SCALE GENOMIC DNA]</scope>
    <source>
        <strain evidence="1 2">ICBEcBL-II-13</strain>
    </source>
</reference>
<gene>
    <name evidence="1" type="ORF">BXT93_22205</name>
</gene>
<proteinExistence type="predicted"/>
<evidence type="ECO:0000313" key="1">
    <source>
        <dbReference type="EMBL" id="ONG30996.1"/>
    </source>
</evidence>
<comment type="caution">
    <text evidence="1">The sequence shown here is derived from an EMBL/GenBank/DDBJ whole genome shotgun (WGS) entry which is preliminary data.</text>
</comment>
<accession>A0A1V2G6R0</accession>
<dbReference type="EMBL" id="MTPS01000413">
    <property type="protein sequence ID" value="ONG30996.1"/>
    <property type="molecule type" value="Genomic_DNA"/>
</dbReference>
<evidence type="ECO:0000313" key="2">
    <source>
        <dbReference type="Proteomes" id="UP000188967"/>
    </source>
</evidence>
<sequence>MSSNLAVAREKGKGECGVCDGIQKETPGGNAGCNACRVLSCLGDCTCRADKAFTPHPLAIANYCLRKKSLYNIYKCAALQEKFGAPCCAPVSGL</sequence>
<organism evidence="1 2">
    <name type="scientific">Escherichia coli</name>
    <dbReference type="NCBI Taxonomy" id="562"/>
    <lineage>
        <taxon>Bacteria</taxon>
        <taxon>Pseudomonadati</taxon>
        <taxon>Pseudomonadota</taxon>
        <taxon>Gammaproteobacteria</taxon>
        <taxon>Enterobacterales</taxon>
        <taxon>Enterobacteriaceae</taxon>
        <taxon>Escherichia</taxon>
    </lineage>
</organism>
<protein>
    <submittedName>
        <fullName evidence="1">Uncharacterized protein</fullName>
    </submittedName>
</protein>
<dbReference type="AlphaFoldDB" id="A0A1V2G6R0"/>